<dbReference type="PANTHER" id="PTHR11139:SF9">
    <property type="entry name" value="SERINE_THREONINE-PROTEIN KINASE MTOR"/>
    <property type="match status" value="1"/>
</dbReference>
<dbReference type="PANTHER" id="PTHR11139">
    <property type="entry name" value="ATAXIA TELANGIECTASIA MUTATED ATM -RELATED"/>
    <property type="match status" value="1"/>
</dbReference>
<comment type="caution">
    <text evidence="1">The sequence shown here is derived from an EMBL/GenBank/DDBJ whole genome shotgun (WGS) entry which is preliminary data.</text>
</comment>
<keyword evidence="2" id="KW-1185">Reference proteome</keyword>
<proteinExistence type="predicted"/>
<dbReference type="EMBL" id="JAHUTJ010025104">
    <property type="protein sequence ID" value="MED6273654.1"/>
    <property type="molecule type" value="Genomic_DNA"/>
</dbReference>
<accession>A0ABU7DIM9</accession>
<dbReference type="SUPFAM" id="SSF48371">
    <property type="entry name" value="ARM repeat"/>
    <property type="match status" value="1"/>
</dbReference>
<organism evidence="1 2">
    <name type="scientific">Characodon lateralis</name>
    <dbReference type="NCBI Taxonomy" id="208331"/>
    <lineage>
        <taxon>Eukaryota</taxon>
        <taxon>Metazoa</taxon>
        <taxon>Chordata</taxon>
        <taxon>Craniata</taxon>
        <taxon>Vertebrata</taxon>
        <taxon>Euteleostomi</taxon>
        <taxon>Actinopterygii</taxon>
        <taxon>Neopterygii</taxon>
        <taxon>Teleostei</taxon>
        <taxon>Neoteleostei</taxon>
        <taxon>Acanthomorphata</taxon>
        <taxon>Ovalentaria</taxon>
        <taxon>Atherinomorphae</taxon>
        <taxon>Cyprinodontiformes</taxon>
        <taxon>Goodeidae</taxon>
        <taxon>Characodon</taxon>
    </lineage>
</organism>
<reference evidence="1 2" key="1">
    <citation type="submission" date="2021-06" db="EMBL/GenBank/DDBJ databases">
        <authorList>
            <person name="Palmer J.M."/>
        </authorList>
    </citation>
    <scope>NUCLEOTIDE SEQUENCE [LARGE SCALE GENOMIC DNA]</scope>
    <source>
        <strain evidence="1 2">CL_MEX2019</strain>
        <tissue evidence="1">Muscle</tissue>
    </source>
</reference>
<name>A0ABU7DIM9_9TELE</name>
<protein>
    <submittedName>
        <fullName evidence="1">Uncharacterized protein</fullName>
    </submittedName>
</protein>
<gene>
    <name evidence="1" type="ORF">CHARACLAT_008689</name>
</gene>
<dbReference type="InterPro" id="IPR016024">
    <property type="entry name" value="ARM-type_fold"/>
</dbReference>
<dbReference type="Proteomes" id="UP001352852">
    <property type="component" value="Unassembled WGS sequence"/>
</dbReference>
<evidence type="ECO:0000313" key="2">
    <source>
        <dbReference type="Proteomes" id="UP001352852"/>
    </source>
</evidence>
<evidence type="ECO:0000313" key="1">
    <source>
        <dbReference type="EMBL" id="MED6273654.1"/>
    </source>
</evidence>
<sequence length="102" mass="11403">MTDSGASTFINNKLQQPEAASGVLEYAMKHFGELEIQATWYEKLHEWEDALVAYDKKIDMNKEEPELILGRMRCLEALGECGCLDLIDAVLPGNALTDIQSL</sequence>
<dbReference type="InterPro" id="IPR050517">
    <property type="entry name" value="DDR_Repair_Kinase"/>
</dbReference>